<dbReference type="RefSeq" id="WP_055187608.1">
    <property type="nucleotide sequence ID" value="NZ_FPBS01000004.1"/>
</dbReference>
<organism evidence="2 3">
    <name type="scientific">Aliiroseovarius crassostreae</name>
    <dbReference type="NCBI Taxonomy" id="154981"/>
    <lineage>
        <taxon>Bacteria</taxon>
        <taxon>Pseudomonadati</taxon>
        <taxon>Pseudomonadota</taxon>
        <taxon>Alphaproteobacteria</taxon>
        <taxon>Rhodobacterales</taxon>
        <taxon>Paracoccaceae</taxon>
        <taxon>Aliiroseovarius</taxon>
    </lineage>
</organism>
<dbReference type="Proteomes" id="UP000050471">
    <property type="component" value="Unassembled WGS sequence"/>
</dbReference>
<keyword evidence="3" id="KW-1185">Reference proteome</keyword>
<dbReference type="InterPro" id="IPR050509">
    <property type="entry name" value="CoA-transferase_III"/>
</dbReference>
<evidence type="ECO:0000313" key="2">
    <source>
        <dbReference type="EMBL" id="KPN64564.1"/>
    </source>
</evidence>
<dbReference type="OrthoDB" id="7208981at2"/>
<dbReference type="PANTHER" id="PTHR48228:SF5">
    <property type="entry name" value="ALPHA-METHYLACYL-COA RACEMASE"/>
    <property type="match status" value="1"/>
</dbReference>
<dbReference type="GO" id="GO:0003824">
    <property type="term" value="F:catalytic activity"/>
    <property type="evidence" value="ECO:0007669"/>
    <property type="project" value="InterPro"/>
</dbReference>
<accession>A0A0P7J7T4</accession>
<dbReference type="Pfam" id="PF02515">
    <property type="entry name" value="CoA_transf_3"/>
    <property type="match status" value="1"/>
</dbReference>
<dbReference type="EMBL" id="LKBA01000004">
    <property type="protein sequence ID" value="KPN64564.1"/>
    <property type="molecule type" value="Genomic_DNA"/>
</dbReference>
<proteinExistence type="predicted"/>
<evidence type="ECO:0000256" key="1">
    <source>
        <dbReference type="SAM" id="MobiDB-lite"/>
    </source>
</evidence>
<gene>
    <name evidence="2" type="ORF">AKJ29_14510</name>
</gene>
<protein>
    <recommendedName>
        <fullName evidence="4">Carnitine dehydratase</fullName>
    </recommendedName>
</protein>
<evidence type="ECO:0008006" key="4">
    <source>
        <dbReference type="Google" id="ProtNLM"/>
    </source>
</evidence>
<evidence type="ECO:0000313" key="3">
    <source>
        <dbReference type="Proteomes" id="UP000050471"/>
    </source>
</evidence>
<dbReference type="Gene3D" id="3.30.1540.10">
    <property type="entry name" value="formyl-coa transferase, domain 3"/>
    <property type="match status" value="1"/>
</dbReference>
<dbReference type="PANTHER" id="PTHR48228">
    <property type="entry name" value="SUCCINYL-COA--D-CITRAMALATE COA-TRANSFERASE"/>
    <property type="match status" value="1"/>
</dbReference>
<sequence length="362" mass="38452">MTANGPLSGVKVVEIQGLGPTPFAAMWLADMGADVVRIERPNLKPLIPQKVDVLNRGRGFVALDLKSEKDREMAHALIGRADMLIEGMRPGVMERLGLGPDDFSENPQLVYGRMTGWGQSGPLAHAAGHDINYISITGALHAIGGDHPVPPLNLLGDFGGGAMYLVAGMLAALHAAKTTGRGQVVDCAITDGTAHLMAMTYSLYGANLWVDQREQNLLDGGAPFYTIYQCACGGHMSVGALEAKFYAELLERIGLDATDLPAQMDIEAWPQLRAAFAAKFREKSRDEWAALLEGTDACAAPVLSMAEAPAHPHNKARGTFDQISGIAQPAAAPQLLATPGNAKPGEEKTPQSVEGVLARWKS</sequence>
<dbReference type="SUPFAM" id="SSF89796">
    <property type="entry name" value="CoA-transferase family III (CaiB/BaiF)"/>
    <property type="match status" value="1"/>
</dbReference>
<name>A0A0P7J7T4_9RHOB</name>
<comment type="caution">
    <text evidence="2">The sequence shown here is derived from an EMBL/GenBank/DDBJ whole genome shotgun (WGS) entry which is preliminary data.</text>
</comment>
<reference evidence="2 3" key="1">
    <citation type="submission" date="2015-09" db="EMBL/GenBank/DDBJ databases">
        <title>Draft genome sequence of Aliiroseovarius crassostreae CV919-312TSm, the causative agent of Roseovarius Oyster Disease (formerly Juvenile Oyster Disease).</title>
        <authorList>
            <person name="Kessner L."/>
            <person name="Spinard E."/>
            <person name="Nelson D."/>
        </authorList>
    </citation>
    <scope>NUCLEOTIDE SEQUENCE [LARGE SCALE GENOMIC DNA]</scope>
    <source>
        <strain evidence="2 3">CV919-312</strain>
    </source>
</reference>
<dbReference type="Gene3D" id="3.40.50.10540">
    <property type="entry name" value="Crotonobetainyl-coa:carnitine coa-transferase, domain 1"/>
    <property type="match status" value="1"/>
</dbReference>
<feature type="region of interest" description="Disordered" evidence="1">
    <location>
        <begin position="331"/>
        <end position="362"/>
    </location>
</feature>
<dbReference type="InterPro" id="IPR003673">
    <property type="entry name" value="CoA-Trfase_fam_III"/>
</dbReference>
<dbReference type="AlphaFoldDB" id="A0A0P7J7T4"/>
<dbReference type="InterPro" id="IPR023606">
    <property type="entry name" value="CoA-Trfase_III_dom_1_sf"/>
</dbReference>
<dbReference type="InterPro" id="IPR044855">
    <property type="entry name" value="CoA-Trfase_III_dom3_sf"/>
</dbReference>
<dbReference type="STRING" id="154981.AKJ29_14510"/>